<dbReference type="PANTHER" id="PTHR43658">
    <property type="entry name" value="SHORT-CHAIN DEHYDROGENASE/REDUCTASE"/>
    <property type="match status" value="1"/>
</dbReference>
<name>A0A0P6VU80_9HYPH</name>
<dbReference type="STRING" id="665126.ABB55_21935"/>
<dbReference type="InterPro" id="IPR002347">
    <property type="entry name" value="SDR_fam"/>
</dbReference>
<dbReference type="RefSeq" id="WP_054360722.1">
    <property type="nucleotide sequence ID" value="NZ_LJYW01000001.1"/>
</dbReference>
<dbReference type="EMBL" id="LJYW01000001">
    <property type="protein sequence ID" value="KPL54555.1"/>
    <property type="molecule type" value="Genomic_DNA"/>
</dbReference>
<organism evidence="3 4">
    <name type="scientific">Prosthecodimorpha hirschii</name>
    <dbReference type="NCBI Taxonomy" id="665126"/>
    <lineage>
        <taxon>Bacteria</taxon>
        <taxon>Pseudomonadati</taxon>
        <taxon>Pseudomonadota</taxon>
        <taxon>Alphaproteobacteria</taxon>
        <taxon>Hyphomicrobiales</taxon>
        <taxon>Ancalomicrobiaceae</taxon>
        <taxon>Prosthecodimorpha</taxon>
    </lineage>
</organism>
<evidence type="ECO:0000313" key="4">
    <source>
        <dbReference type="Proteomes" id="UP000048984"/>
    </source>
</evidence>
<accession>A0A0P6VU80</accession>
<evidence type="ECO:0000313" key="3">
    <source>
        <dbReference type="EMBL" id="KPL54555.1"/>
    </source>
</evidence>
<keyword evidence="1" id="KW-0560">Oxidoreductase</keyword>
<dbReference type="InterPro" id="IPR036291">
    <property type="entry name" value="NAD(P)-bd_dom_sf"/>
</dbReference>
<dbReference type="Proteomes" id="UP000048984">
    <property type="component" value="Unassembled WGS sequence"/>
</dbReference>
<reference evidence="3 4" key="1">
    <citation type="submission" date="2015-09" db="EMBL/GenBank/DDBJ databases">
        <authorList>
            <person name="Jackson K.R."/>
            <person name="Lunt B.L."/>
            <person name="Fisher J.N.B."/>
            <person name="Gardner A.V."/>
            <person name="Bailey M.E."/>
            <person name="Deus L.M."/>
            <person name="Earl A.S."/>
            <person name="Gibby P.D."/>
            <person name="Hartmann K.A."/>
            <person name="Liu J.E."/>
            <person name="Manci A.M."/>
            <person name="Nielsen D.A."/>
            <person name="Solomon M.B."/>
            <person name="Breakwell D.P."/>
            <person name="Burnett S.H."/>
            <person name="Grose J.H."/>
        </authorList>
    </citation>
    <scope>NUCLEOTIDE SEQUENCE [LARGE SCALE GENOMIC DNA]</scope>
    <source>
        <strain evidence="3 4">16</strain>
    </source>
</reference>
<evidence type="ECO:0000256" key="1">
    <source>
        <dbReference type="ARBA" id="ARBA00023002"/>
    </source>
</evidence>
<proteinExistence type="inferred from homology"/>
<comment type="similarity">
    <text evidence="2">Belongs to the short-chain dehydrogenases/reductases (SDR) family.</text>
</comment>
<comment type="caution">
    <text evidence="3">The sequence shown here is derived from an EMBL/GenBank/DDBJ whole genome shotgun (WGS) entry which is preliminary data.</text>
</comment>
<dbReference type="PRINTS" id="PR00081">
    <property type="entry name" value="GDHRDH"/>
</dbReference>
<dbReference type="Pfam" id="PF00106">
    <property type="entry name" value="adh_short"/>
    <property type="match status" value="1"/>
</dbReference>
<dbReference type="Gene3D" id="3.40.50.720">
    <property type="entry name" value="NAD(P)-binding Rossmann-like Domain"/>
    <property type="match status" value="1"/>
</dbReference>
<sequence>MRLDEIKAAVVTGGASGLGEATARMLAAGGVKVALFDLDQAKGEALAAEIGGIFCAVDVTDEASMVAGFAAARAAHGPERLLVACAGIAPGAKTTAKGAPHPMGLFEKAIAINLTGAFRAMAHAATGMAALDPVGENAERGVMIATASVAAFDGQIGQAAYSASKAGLVGLTLPVARDLAPLGIRVMTIAPGLFETPMLKGLPQEVQDSLGRQTPFPSRLGRPSEYAAMVRSIIENPMLNGETIRLDGAIRLAPR</sequence>
<reference evidence="3 4" key="2">
    <citation type="submission" date="2015-10" db="EMBL/GenBank/DDBJ databases">
        <title>Draft Genome Sequence of Prosthecomicrobium hirschii ATCC 27832.</title>
        <authorList>
            <person name="Daniel J."/>
            <person name="Givan S.A."/>
            <person name="Brun Y.V."/>
            <person name="Brown P.J."/>
        </authorList>
    </citation>
    <scope>NUCLEOTIDE SEQUENCE [LARGE SCALE GENOMIC DNA]</scope>
    <source>
        <strain evidence="3 4">16</strain>
    </source>
</reference>
<gene>
    <name evidence="3" type="ORF">ABB55_21935</name>
</gene>
<dbReference type="AlphaFoldDB" id="A0A0P6VU80"/>
<dbReference type="SUPFAM" id="SSF51735">
    <property type="entry name" value="NAD(P)-binding Rossmann-fold domains"/>
    <property type="match status" value="1"/>
</dbReference>
<dbReference type="PANTHER" id="PTHR43658:SF8">
    <property type="entry name" value="17-BETA-HYDROXYSTEROID DEHYDROGENASE 14-RELATED"/>
    <property type="match status" value="1"/>
</dbReference>
<keyword evidence="4" id="KW-1185">Reference proteome</keyword>
<dbReference type="InterPro" id="IPR020904">
    <property type="entry name" value="Sc_DH/Rdtase_CS"/>
</dbReference>
<dbReference type="GO" id="GO:0016491">
    <property type="term" value="F:oxidoreductase activity"/>
    <property type="evidence" value="ECO:0007669"/>
    <property type="project" value="UniProtKB-KW"/>
</dbReference>
<dbReference type="PROSITE" id="PS00061">
    <property type="entry name" value="ADH_SHORT"/>
    <property type="match status" value="1"/>
</dbReference>
<protein>
    <submittedName>
        <fullName evidence="3">3-hydroxy-2-methylbutyryl-CoA dehydrogenase</fullName>
    </submittedName>
</protein>
<evidence type="ECO:0000256" key="2">
    <source>
        <dbReference type="RuleBase" id="RU000363"/>
    </source>
</evidence>
<dbReference type="PRINTS" id="PR00080">
    <property type="entry name" value="SDRFAMILY"/>
</dbReference>